<evidence type="ECO:0000313" key="2">
    <source>
        <dbReference type="Proteomes" id="UP000821845"/>
    </source>
</evidence>
<accession>A0ACB7SZN7</accession>
<name>A0ACB7SZN7_HYAAI</name>
<sequence>MNGTYSVRHSDGAPRFSLVSAAVAPGNSARILPSPTPLLARGPRCRNPARCTGKPAGQRQEVVVVTTTPRTH</sequence>
<reference evidence="1" key="1">
    <citation type="submission" date="2020-05" db="EMBL/GenBank/DDBJ databases">
        <title>Large-scale comparative analyses of tick genomes elucidate their genetic diversity and vector capacities.</title>
        <authorList>
            <person name="Jia N."/>
            <person name="Wang J."/>
            <person name="Shi W."/>
            <person name="Du L."/>
            <person name="Sun Y."/>
            <person name="Zhan W."/>
            <person name="Jiang J."/>
            <person name="Wang Q."/>
            <person name="Zhang B."/>
            <person name="Ji P."/>
            <person name="Sakyi L.B."/>
            <person name="Cui X."/>
            <person name="Yuan T."/>
            <person name="Jiang B."/>
            <person name="Yang W."/>
            <person name="Lam T.T.-Y."/>
            <person name="Chang Q."/>
            <person name="Ding S."/>
            <person name="Wang X."/>
            <person name="Zhu J."/>
            <person name="Ruan X."/>
            <person name="Zhao L."/>
            <person name="Wei J."/>
            <person name="Que T."/>
            <person name="Du C."/>
            <person name="Cheng J."/>
            <person name="Dai P."/>
            <person name="Han X."/>
            <person name="Huang E."/>
            <person name="Gao Y."/>
            <person name="Liu J."/>
            <person name="Shao H."/>
            <person name="Ye R."/>
            <person name="Li L."/>
            <person name="Wei W."/>
            <person name="Wang X."/>
            <person name="Wang C."/>
            <person name="Yang T."/>
            <person name="Huo Q."/>
            <person name="Li W."/>
            <person name="Guo W."/>
            <person name="Chen H."/>
            <person name="Zhou L."/>
            <person name="Ni X."/>
            <person name="Tian J."/>
            <person name="Zhou Y."/>
            <person name="Sheng Y."/>
            <person name="Liu T."/>
            <person name="Pan Y."/>
            <person name="Xia L."/>
            <person name="Li J."/>
            <person name="Zhao F."/>
            <person name="Cao W."/>
        </authorList>
    </citation>
    <scope>NUCLEOTIDE SEQUENCE</scope>
    <source>
        <strain evidence="1">Hyas-2018</strain>
    </source>
</reference>
<evidence type="ECO:0000313" key="1">
    <source>
        <dbReference type="EMBL" id="KAH6940148.1"/>
    </source>
</evidence>
<protein>
    <submittedName>
        <fullName evidence="1">Uncharacterized protein</fullName>
    </submittedName>
</protein>
<organism evidence="1 2">
    <name type="scientific">Hyalomma asiaticum</name>
    <name type="common">Tick</name>
    <dbReference type="NCBI Taxonomy" id="266040"/>
    <lineage>
        <taxon>Eukaryota</taxon>
        <taxon>Metazoa</taxon>
        <taxon>Ecdysozoa</taxon>
        <taxon>Arthropoda</taxon>
        <taxon>Chelicerata</taxon>
        <taxon>Arachnida</taxon>
        <taxon>Acari</taxon>
        <taxon>Parasitiformes</taxon>
        <taxon>Ixodida</taxon>
        <taxon>Ixodoidea</taxon>
        <taxon>Ixodidae</taxon>
        <taxon>Hyalomminae</taxon>
        <taxon>Hyalomma</taxon>
    </lineage>
</organism>
<dbReference type="EMBL" id="CM023482">
    <property type="protein sequence ID" value="KAH6940148.1"/>
    <property type="molecule type" value="Genomic_DNA"/>
</dbReference>
<comment type="caution">
    <text evidence="1">The sequence shown here is derived from an EMBL/GenBank/DDBJ whole genome shotgun (WGS) entry which is preliminary data.</text>
</comment>
<dbReference type="Proteomes" id="UP000821845">
    <property type="component" value="Chromosome 2"/>
</dbReference>
<keyword evidence="2" id="KW-1185">Reference proteome</keyword>
<gene>
    <name evidence="1" type="ORF">HPB50_025956</name>
</gene>
<proteinExistence type="predicted"/>